<dbReference type="PROSITE" id="PS50977">
    <property type="entry name" value="HTH_TETR_2"/>
    <property type="match status" value="1"/>
</dbReference>
<dbReference type="InterPro" id="IPR009057">
    <property type="entry name" value="Homeodomain-like_sf"/>
</dbReference>
<dbReference type="SUPFAM" id="SSF46689">
    <property type="entry name" value="Homeodomain-like"/>
    <property type="match status" value="1"/>
</dbReference>
<dbReference type="RefSeq" id="WP_076361934.1">
    <property type="nucleotide sequence ID" value="NZ_CP073011.1"/>
</dbReference>
<dbReference type="GeneID" id="66872984"/>
<dbReference type="InterPro" id="IPR036271">
    <property type="entry name" value="Tet_transcr_reg_TetR-rel_C_sf"/>
</dbReference>
<sequence length="229" mass="26430">MVGENMDKQNDTQELQQVIENFTNTMRKEQQLSQSQLKILNAAKDLFSEKGYENSSTSEIAKLAGVAEITLFRNFKSKKNLLHQLLAPLIIQVSSPSILKEVITQFNTTHEETEEILEALMKDRLDLLEKNDGVLKVLIRECLNNEEVRQSVIHNITKPAQNEAFKFVNHRINNEEFRDVDSQAVVDLLFYIMFGYIISHHVLRLEGFTNDKEVMIQTIIDLFLHGVKK</sequence>
<dbReference type="PRINTS" id="PR00455">
    <property type="entry name" value="HTHTETR"/>
</dbReference>
<dbReference type="OrthoDB" id="277085at2"/>
<evidence type="ECO:0000313" key="5">
    <source>
        <dbReference type="Proteomes" id="UP000036780"/>
    </source>
</evidence>
<dbReference type="AlphaFoldDB" id="A0A0L0QRR1"/>
<gene>
    <name evidence="4" type="ORF">AFK71_06335</name>
</gene>
<dbReference type="Gene3D" id="1.10.10.60">
    <property type="entry name" value="Homeodomain-like"/>
    <property type="match status" value="1"/>
</dbReference>
<dbReference type="Gene3D" id="1.10.357.10">
    <property type="entry name" value="Tetracycline Repressor, domain 2"/>
    <property type="match status" value="1"/>
</dbReference>
<evidence type="ECO:0000256" key="1">
    <source>
        <dbReference type="ARBA" id="ARBA00023125"/>
    </source>
</evidence>
<dbReference type="EMBL" id="LGTO01000005">
    <property type="protein sequence ID" value="KNE21289.1"/>
    <property type="molecule type" value="Genomic_DNA"/>
</dbReference>
<feature type="DNA-binding region" description="H-T-H motif" evidence="2">
    <location>
        <begin position="56"/>
        <end position="75"/>
    </location>
</feature>
<dbReference type="PANTHER" id="PTHR30055:SF226">
    <property type="entry name" value="HTH-TYPE TRANSCRIPTIONAL REGULATOR PKSA"/>
    <property type="match status" value="1"/>
</dbReference>
<dbReference type="GO" id="GO:0003700">
    <property type="term" value="F:DNA-binding transcription factor activity"/>
    <property type="evidence" value="ECO:0007669"/>
    <property type="project" value="TreeGrafter"/>
</dbReference>
<name>A0A0L0QRR1_VIRPA</name>
<organism evidence="4 5">
    <name type="scientific">Virgibacillus pantothenticus</name>
    <dbReference type="NCBI Taxonomy" id="1473"/>
    <lineage>
        <taxon>Bacteria</taxon>
        <taxon>Bacillati</taxon>
        <taxon>Bacillota</taxon>
        <taxon>Bacilli</taxon>
        <taxon>Bacillales</taxon>
        <taxon>Bacillaceae</taxon>
        <taxon>Virgibacillus</taxon>
    </lineage>
</organism>
<keyword evidence="5" id="KW-1185">Reference proteome</keyword>
<protein>
    <recommendedName>
        <fullName evidence="3">HTH tetR-type domain-containing protein</fullName>
    </recommendedName>
</protein>
<dbReference type="Proteomes" id="UP000036780">
    <property type="component" value="Unassembled WGS sequence"/>
</dbReference>
<feature type="domain" description="HTH tetR-type" evidence="3">
    <location>
        <begin position="33"/>
        <end position="93"/>
    </location>
</feature>
<evidence type="ECO:0000256" key="2">
    <source>
        <dbReference type="PROSITE-ProRule" id="PRU00335"/>
    </source>
</evidence>
<evidence type="ECO:0000313" key="4">
    <source>
        <dbReference type="EMBL" id="KNE21289.1"/>
    </source>
</evidence>
<reference evidence="5" key="1">
    <citation type="submission" date="2015-07" db="EMBL/GenBank/DDBJ databases">
        <title>Fjat-10053 dsm26.</title>
        <authorList>
            <person name="Liu B."/>
            <person name="Wang J."/>
            <person name="Zhu Y."/>
            <person name="Liu G."/>
            <person name="Chen Q."/>
            <person name="Chen Z."/>
            <person name="Lan J."/>
            <person name="Che J."/>
            <person name="Ge C."/>
            <person name="Shi H."/>
            <person name="Pan Z."/>
            <person name="Liu X."/>
        </authorList>
    </citation>
    <scope>NUCLEOTIDE SEQUENCE [LARGE SCALE GENOMIC DNA]</scope>
    <source>
        <strain evidence="5">DSM 26</strain>
    </source>
</reference>
<dbReference type="PANTHER" id="PTHR30055">
    <property type="entry name" value="HTH-TYPE TRANSCRIPTIONAL REGULATOR RUTR"/>
    <property type="match status" value="1"/>
</dbReference>
<accession>A0A0L0QRR1</accession>
<dbReference type="InterPro" id="IPR050109">
    <property type="entry name" value="HTH-type_TetR-like_transc_reg"/>
</dbReference>
<dbReference type="GO" id="GO:0000976">
    <property type="term" value="F:transcription cis-regulatory region binding"/>
    <property type="evidence" value="ECO:0007669"/>
    <property type="project" value="TreeGrafter"/>
</dbReference>
<dbReference type="Pfam" id="PF00440">
    <property type="entry name" value="TetR_N"/>
    <property type="match status" value="1"/>
</dbReference>
<dbReference type="SUPFAM" id="SSF48498">
    <property type="entry name" value="Tetracyclin repressor-like, C-terminal domain"/>
    <property type="match status" value="1"/>
</dbReference>
<keyword evidence="1 2" id="KW-0238">DNA-binding</keyword>
<evidence type="ECO:0000259" key="3">
    <source>
        <dbReference type="PROSITE" id="PS50977"/>
    </source>
</evidence>
<dbReference type="InterPro" id="IPR001647">
    <property type="entry name" value="HTH_TetR"/>
</dbReference>
<dbReference type="PATRIC" id="fig|1473.5.peg.4275"/>
<proteinExistence type="predicted"/>
<comment type="caution">
    <text evidence="4">The sequence shown here is derived from an EMBL/GenBank/DDBJ whole genome shotgun (WGS) entry which is preliminary data.</text>
</comment>